<feature type="transmembrane region" description="Helical" evidence="1">
    <location>
        <begin position="26"/>
        <end position="47"/>
    </location>
</feature>
<keyword evidence="2" id="KW-0131">Cell cycle</keyword>
<keyword evidence="1" id="KW-1133">Transmembrane helix</keyword>
<keyword evidence="3" id="KW-1185">Reference proteome</keyword>
<keyword evidence="1" id="KW-0472">Membrane</keyword>
<dbReference type="RefSeq" id="WP_099622846.1">
    <property type="nucleotide sequence ID" value="NZ_CP024201.1"/>
</dbReference>
<dbReference type="GO" id="GO:0016020">
    <property type="term" value="C:membrane"/>
    <property type="evidence" value="ECO:0007669"/>
    <property type="project" value="InterPro"/>
</dbReference>
<feature type="transmembrane region" description="Helical" evidence="1">
    <location>
        <begin position="225"/>
        <end position="247"/>
    </location>
</feature>
<protein>
    <submittedName>
        <fullName evidence="2">Cell division protein</fullName>
    </submittedName>
</protein>
<sequence length="297" mass="30387">MSVLFDVGRWKPAPLLPRRDPRDGSLIFVVAVLCFLACVTAIGALAANRAAHGWTSQLTGSATVVVRASGAETPEAAAARAAETLAGVPGVVEARALEKAKAEALLEPWLGREALIDDLPIPRLVTLELREENPASAAALDKALKAAGLDATVDDHSLWIADIERSAGIARWSALGVFLLIASAAGAVIAFATRAAMAAHRETVEVLHLSGAQAKFVVRLFQTRFAKVAALAGLFGAAGAAIIGALARLVGGGHGLTPVLPVAWTDLLAVSPAPILAALIAAVAARLAARGLIGELA</sequence>
<feature type="transmembrane region" description="Helical" evidence="1">
    <location>
        <begin position="267"/>
        <end position="289"/>
    </location>
</feature>
<feature type="transmembrane region" description="Helical" evidence="1">
    <location>
        <begin position="172"/>
        <end position="192"/>
    </location>
</feature>
<evidence type="ECO:0000313" key="3">
    <source>
        <dbReference type="Proteomes" id="UP000228945"/>
    </source>
</evidence>
<reference evidence="2 3" key="1">
    <citation type="submission" date="2017-10" db="EMBL/GenBank/DDBJ databases">
        <title>Genome sequence of Caulobacter mirabilis FWC38.</title>
        <authorList>
            <person name="Fiebig A."/>
            <person name="Crosson S."/>
        </authorList>
    </citation>
    <scope>NUCLEOTIDE SEQUENCE [LARGE SCALE GENOMIC DNA]</scope>
    <source>
        <strain evidence="2 3">FWC 38</strain>
    </source>
</reference>
<evidence type="ECO:0000313" key="2">
    <source>
        <dbReference type="EMBL" id="ATQ43597.1"/>
    </source>
</evidence>
<name>A0A2D2B084_9CAUL</name>
<keyword evidence="2" id="KW-0132">Cell division</keyword>
<dbReference type="Proteomes" id="UP000228945">
    <property type="component" value="Chromosome"/>
</dbReference>
<dbReference type="KEGG" id="cmb:CSW64_14920"/>
<proteinExistence type="predicted"/>
<organism evidence="2 3">
    <name type="scientific">Caulobacter mirabilis</name>
    <dbReference type="NCBI Taxonomy" id="69666"/>
    <lineage>
        <taxon>Bacteria</taxon>
        <taxon>Pseudomonadati</taxon>
        <taxon>Pseudomonadota</taxon>
        <taxon>Alphaproteobacteria</taxon>
        <taxon>Caulobacterales</taxon>
        <taxon>Caulobacteraceae</taxon>
        <taxon>Caulobacter</taxon>
    </lineage>
</organism>
<keyword evidence="1" id="KW-0812">Transmembrane</keyword>
<dbReference type="GO" id="GO:0051301">
    <property type="term" value="P:cell division"/>
    <property type="evidence" value="ECO:0007669"/>
    <property type="project" value="UniProtKB-KW"/>
</dbReference>
<dbReference type="PANTHER" id="PTHR47755:SF1">
    <property type="entry name" value="CELL DIVISION PROTEIN FTSX"/>
    <property type="match status" value="1"/>
</dbReference>
<dbReference type="AlphaFoldDB" id="A0A2D2B084"/>
<dbReference type="PANTHER" id="PTHR47755">
    <property type="entry name" value="CELL DIVISION PROTEIN FTSX"/>
    <property type="match status" value="1"/>
</dbReference>
<dbReference type="EMBL" id="CP024201">
    <property type="protein sequence ID" value="ATQ43597.1"/>
    <property type="molecule type" value="Genomic_DNA"/>
</dbReference>
<accession>A0A2D2B084</accession>
<gene>
    <name evidence="2" type="ORF">CSW64_14920</name>
</gene>
<evidence type="ECO:0000256" key="1">
    <source>
        <dbReference type="SAM" id="Phobius"/>
    </source>
</evidence>
<dbReference type="InterPro" id="IPR004513">
    <property type="entry name" value="FtsX"/>
</dbReference>
<dbReference type="GO" id="GO:0032153">
    <property type="term" value="C:cell division site"/>
    <property type="evidence" value="ECO:0007669"/>
    <property type="project" value="TreeGrafter"/>
</dbReference>
<dbReference type="OrthoDB" id="9814843at2"/>